<keyword evidence="3" id="KW-1185">Reference proteome</keyword>
<accession>A0ABV1H8U1</accession>
<evidence type="ECO:0000313" key="3">
    <source>
        <dbReference type="Proteomes" id="UP001546774"/>
    </source>
</evidence>
<comment type="caution">
    <text evidence="2">The sequence shown here is derived from an EMBL/GenBank/DDBJ whole genome shotgun (WGS) entry which is preliminary data.</text>
</comment>
<sequence>MRKKFMIKMASIGAVVLLAAGMAACGKKTEAVITTDGEEFSEPEKEYPTVAQSRAKKFSYNDLTVGKLEYLMTEDEVIKILGEPVTSYNANEKSTAAQTEVVKEKIYSYNELTLIFSEIKGKYVLTAAASVGENDTFSRGLKVGDSVDKIYDGYYRDADYMNHTYYSDDKTAVMGKMLYGSFTMDALENVKTKDKVEYGVINYNGASSLETAETYIVEFTYFEPPYQSGIAAVTDDFAQIAFDIDDKGIITAIRWYYYPEEESAE</sequence>
<evidence type="ECO:0000256" key="1">
    <source>
        <dbReference type="SAM" id="SignalP"/>
    </source>
</evidence>
<feature type="signal peptide" evidence="1">
    <location>
        <begin position="1"/>
        <end position="19"/>
    </location>
</feature>
<name>A0ABV1H8U1_9FIRM</name>
<dbReference type="EMBL" id="JBBMFS010000011">
    <property type="protein sequence ID" value="MEQ2555752.1"/>
    <property type="molecule type" value="Genomic_DNA"/>
</dbReference>
<evidence type="ECO:0008006" key="4">
    <source>
        <dbReference type="Google" id="ProtNLM"/>
    </source>
</evidence>
<organism evidence="2 3">
    <name type="scientific">Lachnospira intestinalis</name>
    <dbReference type="NCBI Taxonomy" id="3133158"/>
    <lineage>
        <taxon>Bacteria</taxon>
        <taxon>Bacillati</taxon>
        <taxon>Bacillota</taxon>
        <taxon>Clostridia</taxon>
        <taxon>Lachnospirales</taxon>
        <taxon>Lachnospiraceae</taxon>
        <taxon>Lachnospira</taxon>
    </lineage>
</organism>
<dbReference type="PROSITE" id="PS51257">
    <property type="entry name" value="PROKAR_LIPOPROTEIN"/>
    <property type="match status" value="1"/>
</dbReference>
<evidence type="ECO:0000313" key="2">
    <source>
        <dbReference type="EMBL" id="MEQ2555752.1"/>
    </source>
</evidence>
<keyword evidence="1" id="KW-0732">Signal</keyword>
<dbReference type="Proteomes" id="UP001546774">
    <property type="component" value="Unassembled WGS sequence"/>
</dbReference>
<proteinExistence type="predicted"/>
<reference evidence="2" key="1">
    <citation type="submission" date="2024-03" db="EMBL/GenBank/DDBJ databases">
        <title>Human intestinal bacterial collection.</title>
        <authorList>
            <person name="Pauvert C."/>
            <person name="Hitch T.C.A."/>
            <person name="Clavel T."/>
        </authorList>
    </citation>
    <scope>NUCLEOTIDE SEQUENCE [LARGE SCALE GENOMIC DNA]</scope>
    <source>
        <strain evidence="2">CLA-AA-H89B</strain>
    </source>
</reference>
<feature type="chain" id="PRO_5046710578" description="Lipoprotein" evidence="1">
    <location>
        <begin position="20"/>
        <end position="265"/>
    </location>
</feature>
<gene>
    <name evidence="2" type="ORF">WMO37_12175</name>
</gene>
<protein>
    <recommendedName>
        <fullName evidence="4">Lipoprotein</fullName>
    </recommendedName>
</protein>